<proteinExistence type="predicted"/>
<dbReference type="RefSeq" id="WP_082385901.1">
    <property type="nucleotide sequence ID" value="NZ_CP015270.1"/>
</dbReference>
<dbReference type="GO" id="GO:0003677">
    <property type="term" value="F:DNA binding"/>
    <property type="evidence" value="ECO:0007669"/>
    <property type="project" value="InterPro"/>
</dbReference>
<dbReference type="EMBL" id="CP015270">
    <property type="protein sequence ID" value="ASL18461.1"/>
    <property type="molecule type" value="Genomic_DNA"/>
</dbReference>
<geneLocation type="plasmid" evidence="3 5">
    <name>unnamed 3</name>
</geneLocation>
<dbReference type="SMART" id="SM00530">
    <property type="entry name" value="HTH_XRE"/>
    <property type="match status" value="1"/>
</dbReference>
<dbReference type="InterPro" id="IPR010982">
    <property type="entry name" value="Lambda_DNA-bd_dom_sf"/>
</dbReference>
<organism evidence="3 5">
    <name type="scientific">Mycobacterium intracellulare subsp. chimaera</name>
    <dbReference type="NCBI Taxonomy" id="222805"/>
    <lineage>
        <taxon>Bacteria</taxon>
        <taxon>Bacillati</taxon>
        <taxon>Actinomycetota</taxon>
        <taxon>Actinomycetes</taxon>
        <taxon>Mycobacteriales</taxon>
        <taxon>Mycobacteriaceae</taxon>
        <taxon>Mycobacterium</taxon>
        <taxon>Mycobacterium avium complex (MAC)</taxon>
    </lineage>
</organism>
<evidence type="ECO:0000259" key="2">
    <source>
        <dbReference type="PROSITE" id="PS50943"/>
    </source>
</evidence>
<protein>
    <submittedName>
        <fullName evidence="3">Helix-turn-helix domain-containing protein</fullName>
    </submittedName>
    <submittedName>
        <fullName evidence="4">Helix-turn-helix transcriptional regulator</fullName>
    </submittedName>
</protein>
<dbReference type="InterPro" id="IPR001387">
    <property type="entry name" value="Cro/C1-type_HTH"/>
</dbReference>
<evidence type="ECO:0000313" key="3">
    <source>
        <dbReference type="EMBL" id="ASL18461.1"/>
    </source>
</evidence>
<reference evidence="4" key="4">
    <citation type="submission" date="2023-06" db="EMBL/GenBank/DDBJ databases">
        <authorList>
            <person name="Spilker T."/>
        </authorList>
    </citation>
    <scope>NUCLEOTIDE SEQUENCE</scope>
    <source>
        <strain evidence="4">FLAC1071</strain>
    </source>
</reference>
<dbReference type="Gene3D" id="1.10.260.40">
    <property type="entry name" value="lambda repressor-like DNA-binding domains"/>
    <property type="match status" value="1"/>
</dbReference>
<reference evidence="3 5" key="1">
    <citation type="journal article" date="2017" name="Lancet Infect. Dis.">
        <title>Global outbreak of severe Mycobacterium chimaera disease after cardiac surgery: a molecular epidemiological study.</title>
        <authorList>
            <person name="van Ingen J."/>
            <person name="Kohl T."/>
            <person name="Kranzer K."/>
            <person name="Hasse B."/>
            <person name="Keller P."/>
            <person name="Szafranska A."/>
            <person name="Hillemann D."/>
            <person name="Chand M."/>
            <person name="Schreiber P."/>
            <person name="Sommerstein R."/>
            <person name="Berger C."/>
            <person name="Genoni M."/>
            <person name="Ruegg C."/>
            <person name="Troillet N."/>
            <person name="Widmer A.F."/>
            <person name="Becker S.L."/>
            <person name="Herrmann M."/>
            <person name="Eckmanns T."/>
            <person name="Haller S."/>
            <person name="Hoeller C."/>
            <person name="Debast S.B."/>
            <person name="Wolfhagen M.J."/>
            <person name="Hopman J."/>
            <person name="Kluytmans J."/>
            <person name="Langelaar M."/>
            <person name="Notermans D.W."/>
            <person name="ten Oever J."/>
            <person name="van den Barselaar P."/>
            <person name="Vonk A.B.A."/>
            <person name="Vos M.C."/>
            <person name="Ahmed N."/>
            <person name="Brown T."/>
            <person name="Crook D."/>
            <person name="Lamagni T."/>
            <person name="Phin N."/>
            <person name="Smith E.G."/>
            <person name="Zambon M."/>
            <person name="Serr A."/>
            <person name="Goetting T."/>
            <person name="Ebner W."/>
            <person name="Thuermer A."/>
            <person name="Utpatel C."/>
            <person name="Sproer C."/>
            <person name="Bunk B."/>
            <person name="Nubel U."/>
            <person name="Bloemberg G."/>
            <person name="Bottger E."/>
            <person name="Niemann S."/>
            <person name="Wagner D."/>
            <person name="Sax H."/>
        </authorList>
    </citation>
    <scope>NUCLEOTIDE SEQUENCE [LARGE SCALE GENOMIC DNA]</scope>
    <source>
        <strain evidence="3 5">ZUERICH-2</strain>
        <plasmid evidence="3 5">unnamed 3</plasmid>
    </source>
</reference>
<dbReference type="AlphaFoldDB" id="A0A7U5RZU1"/>
<dbReference type="CDD" id="cd00093">
    <property type="entry name" value="HTH_XRE"/>
    <property type="match status" value="1"/>
</dbReference>
<reference evidence="6" key="2">
    <citation type="submission" date="2023-06" db="EMBL/GenBank/DDBJ databases">
        <title>Itaconate inhibition of nontuberculous mycobacteria.</title>
        <authorList>
            <person name="Spilker T."/>
        </authorList>
    </citation>
    <scope>NUCLEOTIDE SEQUENCE [LARGE SCALE GENOMIC DNA]</scope>
    <source>
        <strain evidence="6">FLAC1071</strain>
    </source>
</reference>
<feature type="region of interest" description="Disordered" evidence="1">
    <location>
        <begin position="1"/>
        <end position="20"/>
    </location>
</feature>
<name>A0A7U5RZU1_MYCIT</name>
<reference evidence="4 6" key="3">
    <citation type="submission" date="2023-06" db="EMBL/GenBank/DDBJ databases">
        <title>Itaconate inhibition of nontuberculous mycobacteria.</title>
        <authorList>
            <person name="Breen P."/>
            <person name="Zimbric M."/>
            <person name="Caverly L."/>
        </authorList>
    </citation>
    <scope>NUCLEOTIDE SEQUENCE [LARGE SCALE GENOMIC DNA]</scope>
    <source>
        <strain evidence="4 6">FLAC1071</strain>
    </source>
</reference>
<dbReference type="SUPFAM" id="SSF47413">
    <property type="entry name" value="lambda repressor-like DNA-binding domains"/>
    <property type="match status" value="1"/>
</dbReference>
<dbReference type="PROSITE" id="PS50943">
    <property type="entry name" value="HTH_CROC1"/>
    <property type="match status" value="1"/>
</dbReference>
<keyword evidence="6" id="KW-1185">Reference proteome</keyword>
<evidence type="ECO:0000313" key="5">
    <source>
        <dbReference type="Proteomes" id="UP000198286"/>
    </source>
</evidence>
<dbReference type="Proteomes" id="UP001529272">
    <property type="component" value="Unassembled WGS sequence"/>
</dbReference>
<evidence type="ECO:0000313" key="6">
    <source>
        <dbReference type="Proteomes" id="UP001529272"/>
    </source>
</evidence>
<feature type="domain" description="HTH cro/C1-type" evidence="2">
    <location>
        <begin position="53"/>
        <end position="107"/>
    </location>
</feature>
<dbReference type="Pfam" id="PF01381">
    <property type="entry name" value="HTH_3"/>
    <property type="match status" value="1"/>
</dbReference>
<accession>A0A7U5RZU1</accession>
<gene>
    <name evidence="3" type="ORF">MYCOZU2_06116</name>
    <name evidence="4" type="ORF">QRB35_31590</name>
</gene>
<keyword evidence="3" id="KW-0614">Plasmid</keyword>
<dbReference type="EMBL" id="JASZZX010000087">
    <property type="protein sequence ID" value="MDM3930459.1"/>
    <property type="molecule type" value="Genomic_DNA"/>
</dbReference>
<sequence>MTNHSPVSAGTDYDTLRGQRQATMTDAERRIYDSAYAEAGWAMQLAELVYTTRTHAGLTQTQLAAAMGTSQSAIAAWENGARTPGIEALERLAHACGRKLHITIGAA</sequence>
<evidence type="ECO:0000256" key="1">
    <source>
        <dbReference type="SAM" id="MobiDB-lite"/>
    </source>
</evidence>
<dbReference type="Proteomes" id="UP000198286">
    <property type="component" value="Plasmid unnamed 3"/>
</dbReference>
<evidence type="ECO:0000313" key="4">
    <source>
        <dbReference type="EMBL" id="MDM3930459.1"/>
    </source>
</evidence>